<protein>
    <submittedName>
        <fullName evidence="1">Uncharacterized protein</fullName>
    </submittedName>
</protein>
<comment type="caution">
    <text evidence="1">The sequence shown here is derived from an EMBL/GenBank/DDBJ whole genome shotgun (WGS) entry which is preliminary data.</text>
</comment>
<dbReference type="AlphaFoldDB" id="A0A848NLQ6"/>
<evidence type="ECO:0000313" key="1">
    <source>
        <dbReference type="EMBL" id="NMU93788.1"/>
    </source>
</evidence>
<accession>A0A848NLQ6</accession>
<dbReference type="Proteomes" id="UP000542405">
    <property type="component" value="Unassembled WGS sequence"/>
</dbReference>
<dbReference type="EMBL" id="JABBZE010000863">
    <property type="protein sequence ID" value="NMU93788.1"/>
    <property type="molecule type" value="Genomic_DNA"/>
</dbReference>
<organism evidence="1 2">
    <name type="scientific">Achromobacter ruhlandii</name>
    <dbReference type="NCBI Taxonomy" id="72557"/>
    <lineage>
        <taxon>Bacteria</taxon>
        <taxon>Pseudomonadati</taxon>
        <taxon>Pseudomonadota</taxon>
        <taxon>Betaproteobacteria</taxon>
        <taxon>Burkholderiales</taxon>
        <taxon>Alcaligenaceae</taxon>
        <taxon>Achromobacter</taxon>
    </lineage>
</organism>
<evidence type="ECO:0000313" key="2">
    <source>
        <dbReference type="Proteomes" id="UP000542405"/>
    </source>
</evidence>
<reference evidence="1 2" key="1">
    <citation type="submission" date="2020-04" db="EMBL/GenBank/DDBJ databases">
        <title>Achromobacter ruhlandii genome sequencing and assembly.</title>
        <authorList>
            <person name="Martins R.C.R."/>
            <person name="Perdigao-Neto L.V."/>
            <person name="Levin A.S.S."/>
            <person name="Costa S.F."/>
        </authorList>
    </citation>
    <scope>NUCLEOTIDE SEQUENCE [LARGE SCALE GENOMIC DNA]</scope>
    <source>
        <strain evidence="1 2">9035ralo</strain>
    </source>
</reference>
<proteinExistence type="predicted"/>
<gene>
    <name evidence="1" type="ORF">HGQ98_31510</name>
</gene>
<sequence>MRRWRAGLGRPLGIAHRDGQVERATQHVLDALWRLRAAGERGLESSA</sequence>
<name>A0A848NLQ6_9BURK</name>
<dbReference type="RefSeq" id="WP_169538177.1">
    <property type="nucleotide sequence ID" value="NZ_JABBZE010000863.1"/>
</dbReference>